<evidence type="ECO:0000313" key="2">
    <source>
        <dbReference type="EMBL" id="GFG35709.1"/>
    </source>
</evidence>
<reference evidence="3" key="2">
    <citation type="submission" date="2020-01" db="EMBL/GenBank/DDBJ databases">
        <title>Draft genome sequence of the Termite Coptotermes fromosanus.</title>
        <authorList>
            <person name="Itakura S."/>
            <person name="Yosikawa Y."/>
            <person name="Umezawa K."/>
        </authorList>
    </citation>
    <scope>NUCLEOTIDE SEQUENCE [LARGE SCALE GENOMIC DNA]</scope>
</reference>
<feature type="non-terminal residue" evidence="2">
    <location>
        <position position="1"/>
    </location>
</feature>
<gene>
    <name evidence="1" type="ORF">Cfor_00852</name>
    <name evidence="2" type="ORF">Cfor_01025</name>
</gene>
<evidence type="ECO:0000313" key="1">
    <source>
        <dbReference type="EMBL" id="GFG28866.1"/>
    </source>
</evidence>
<comment type="caution">
    <text evidence="2">The sequence shown here is derived from an EMBL/GenBank/DDBJ whole genome shotgun (WGS) entry which is preliminary data.</text>
</comment>
<organism evidence="2 3">
    <name type="scientific">Coptotermes formosanus</name>
    <name type="common">Formosan subterranean termite</name>
    <dbReference type="NCBI Taxonomy" id="36987"/>
    <lineage>
        <taxon>Eukaryota</taxon>
        <taxon>Metazoa</taxon>
        <taxon>Ecdysozoa</taxon>
        <taxon>Arthropoda</taxon>
        <taxon>Hexapoda</taxon>
        <taxon>Insecta</taxon>
        <taxon>Pterygota</taxon>
        <taxon>Neoptera</taxon>
        <taxon>Polyneoptera</taxon>
        <taxon>Dictyoptera</taxon>
        <taxon>Blattodea</taxon>
        <taxon>Blattoidea</taxon>
        <taxon>Termitoidae</taxon>
        <taxon>Rhinotermitidae</taxon>
        <taxon>Coptotermes</taxon>
    </lineage>
</organism>
<dbReference type="EMBL" id="BLKM01006763">
    <property type="protein sequence ID" value="GFG28866.1"/>
    <property type="molecule type" value="Genomic_DNA"/>
</dbReference>
<dbReference type="AlphaFoldDB" id="A0A6L2PT32"/>
<keyword evidence="3" id="KW-1185">Reference proteome</keyword>
<dbReference type="InParanoid" id="A0A6L2PT32"/>
<reference evidence="2" key="1">
    <citation type="journal article" date="2020" name="J. Asia-Pac. Entomol.">
        <title>Draft genome sequence of the termite, Coptotermes formosanus: Genetic insights into the pyruvate dehydrogenase complex of the termite.</title>
        <authorList>
            <person name="Itakura S."/>
            <person name="Yosikawa Y."/>
            <person name="Togami Y."/>
            <person name="Umezawa K."/>
        </authorList>
    </citation>
    <scope>NUCLEOTIDE SEQUENCE</scope>
    <source>
        <tissue evidence="2">Head</tissue>
    </source>
</reference>
<protein>
    <submittedName>
        <fullName evidence="2">Uncharacterized protein</fullName>
    </submittedName>
</protein>
<dbReference type="EMBL" id="BLKM01009082">
    <property type="protein sequence ID" value="GFG35709.1"/>
    <property type="molecule type" value="Genomic_DNA"/>
</dbReference>
<accession>A0A6L2PT32</accession>
<name>A0A6L2PT32_COPFO</name>
<dbReference type="Proteomes" id="UP000502823">
    <property type="component" value="Unassembled WGS sequence"/>
</dbReference>
<sequence>RKYALLKLKILLSTILRNFKVYSDVKEDYYRLQGDIILKRADGFMIRLEP</sequence>
<proteinExistence type="predicted"/>
<feature type="non-terminal residue" evidence="2">
    <location>
        <position position="50"/>
    </location>
</feature>
<dbReference type="OrthoDB" id="1470350at2759"/>
<evidence type="ECO:0000313" key="3">
    <source>
        <dbReference type="Proteomes" id="UP000502823"/>
    </source>
</evidence>